<protein>
    <submittedName>
        <fullName evidence="2">Uncharacterized protein</fullName>
    </submittedName>
</protein>
<keyword evidence="3" id="KW-1185">Reference proteome</keyword>
<dbReference type="EMBL" id="BDIP01006586">
    <property type="protein sequence ID" value="GIQ90736.1"/>
    <property type="molecule type" value="Genomic_DNA"/>
</dbReference>
<proteinExistence type="predicted"/>
<name>A0A9K3D8A4_9EUKA</name>
<organism evidence="2 3">
    <name type="scientific">Kipferlia bialata</name>
    <dbReference type="NCBI Taxonomy" id="797122"/>
    <lineage>
        <taxon>Eukaryota</taxon>
        <taxon>Metamonada</taxon>
        <taxon>Carpediemonas-like organisms</taxon>
        <taxon>Kipferlia</taxon>
    </lineage>
</organism>
<feature type="region of interest" description="Disordered" evidence="1">
    <location>
        <begin position="25"/>
        <end position="68"/>
    </location>
</feature>
<accession>A0A9K3D8A4</accession>
<feature type="compositionally biased region" description="Basic and acidic residues" evidence="1">
    <location>
        <begin position="25"/>
        <end position="44"/>
    </location>
</feature>
<dbReference type="AlphaFoldDB" id="A0A9K3D8A4"/>
<gene>
    <name evidence="2" type="ORF">KIPB_013637</name>
</gene>
<dbReference type="Proteomes" id="UP000265618">
    <property type="component" value="Unassembled WGS sequence"/>
</dbReference>
<comment type="caution">
    <text evidence="2">The sequence shown here is derived from an EMBL/GenBank/DDBJ whole genome shotgun (WGS) entry which is preliminary data.</text>
</comment>
<evidence type="ECO:0000313" key="2">
    <source>
        <dbReference type="EMBL" id="GIQ90736.1"/>
    </source>
</evidence>
<evidence type="ECO:0000313" key="3">
    <source>
        <dbReference type="Proteomes" id="UP000265618"/>
    </source>
</evidence>
<reference evidence="2 3" key="1">
    <citation type="journal article" date="2018" name="PLoS ONE">
        <title>The draft genome of Kipferlia bialata reveals reductive genome evolution in fornicate parasites.</title>
        <authorList>
            <person name="Tanifuji G."/>
            <person name="Takabayashi S."/>
            <person name="Kume K."/>
            <person name="Takagi M."/>
            <person name="Nakayama T."/>
            <person name="Kamikawa R."/>
            <person name="Inagaki Y."/>
            <person name="Hashimoto T."/>
        </authorList>
    </citation>
    <scope>NUCLEOTIDE SEQUENCE [LARGE SCALE GENOMIC DNA]</scope>
    <source>
        <strain evidence="2">NY0173</strain>
    </source>
</reference>
<feature type="non-terminal residue" evidence="2">
    <location>
        <position position="68"/>
    </location>
</feature>
<sequence length="68" mass="7677">MIRRIVVYHAPSGTVLSDTVLGSEREKAAEANRKERERLRRREIGTLSQAESESESDSLFHFGGETDD</sequence>
<evidence type="ECO:0000256" key="1">
    <source>
        <dbReference type="SAM" id="MobiDB-lite"/>
    </source>
</evidence>